<proteinExistence type="predicted"/>
<accession>B4I1R5</accession>
<dbReference type="Proteomes" id="UP000001292">
    <property type="component" value="Unassembled WGS sequence"/>
</dbReference>
<feature type="compositionally biased region" description="Basic residues" evidence="1">
    <location>
        <begin position="1"/>
        <end position="19"/>
    </location>
</feature>
<dbReference type="AlphaFoldDB" id="B4I1R5"/>
<dbReference type="HOGENOM" id="CLU_3034608_0_0_1"/>
<evidence type="ECO:0000313" key="3">
    <source>
        <dbReference type="Proteomes" id="UP000001292"/>
    </source>
</evidence>
<keyword evidence="3" id="KW-1185">Reference proteome</keyword>
<protein>
    <submittedName>
        <fullName evidence="2">GM19450</fullName>
    </submittedName>
</protein>
<evidence type="ECO:0000256" key="1">
    <source>
        <dbReference type="SAM" id="MobiDB-lite"/>
    </source>
</evidence>
<gene>
    <name evidence="2" type="primary">Dsec\GM19450</name>
    <name evidence="2" type="ORF">Dsec_GM19450</name>
</gene>
<feature type="region of interest" description="Disordered" evidence="1">
    <location>
        <begin position="1"/>
        <end position="55"/>
    </location>
</feature>
<evidence type="ECO:0000313" key="2">
    <source>
        <dbReference type="EMBL" id="EDW54472.1"/>
    </source>
</evidence>
<reference evidence="2 3" key="1">
    <citation type="journal article" date="2007" name="Nature">
        <title>Evolution of genes and genomes on the Drosophila phylogeny.</title>
        <authorList>
            <consortium name="Drosophila 12 Genomes Consortium"/>
            <person name="Clark A.G."/>
            <person name="Eisen M.B."/>
            <person name="Smith D.R."/>
            <person name="Bergman C.M."/>
            <person name="Oliver B."/>
            <person name="Markow T.A."/>
            <person name="Kaufman T.C."/>
            <person name="Kellis M."/>
            <person name="Gelbart W."/>
            <person name="Iyer V.N."/>
            <person name="Pollard D.A."/>
            <person name="Sackton T.B."/>
            <person name="Larracuente A.M."/>
            <person name="Singh N.D."/>
            <person name="Abad J.P."/>
            <person name="Abt D.N."/>
            <person name="Adryan B."/>
            <person name="Aguade M."/>
            <person name="Akashi H."/>
            <person name="Anderson W.W."/>
            <person name="Aquadro C.F."/>
            <person name="Ardell D.H."/>
            <person name="Arguello R."/>
            <person name="Artieri C.G."/>
            <person name="Barbash D.A."/>
            <person name="Barker D."/>
            <person name="Barsanti P."/>
            <person name="Batterham P."/>
            <person name="Batzoglou S."/>
            <person name="Begun D."/>
            <person name="Bhutkar A."/>
            <person name="Blanco E."/>
            <person name="Bosak S.A."/>
            <person name="Bradley R.K."/>
            <person name="Brand A.D."/>
            <person name="Brent M.R."/>
            <person name="Brooks A.N."/>
            <person name="Brown R.H."/>
            <person name="Butlin R.K."/>
            <person name="Caggese C."/>
            <person name="Calvi B.R."/>
            <person name="Bernardo de Carvalho A."/>
            <person name="Caspi A."/>
            <person name="Castrezana S."/>
            <person name="Celniker S.E."/>
            <person name="Chang J.L."/>
            <person name="Chapple C."/>
            <person name="Chatterji S."/>
            <person name="Chinwalla A."/>
            <person name="Civetta A."/>
            <person name="Clifton S.W."/>
            <person name="Comeron J.M."/>
            <person name="Costello J.C."/>
            <person name="Coyne J.A."/>
            <person name="Daub J."/>
            <person name="David R.G."/>
            <person name="Delcher A.L."/>
            <person name="Delehaunty K."/>
            <person name="Do C.B."/>
            <person name="Ebling H."/>
            <person name="Edwards K."/>
            <person name="Eickbush T."/>
            <person name="Evans J.D."/>
            <person name="Filipski A."/>
            <person name="Findeiss S."/>
            <person name="Freyhult E."/>
            <person name="Fulton L."/>
            <person name="Fulton R."/>
            <person name="Garcia A.C."/>
            <person name="Gardiner A."/>
            <person name="Garfield D.A."/>
            <person name="Garvin B.E."/>
            <person name="Gibson G."/>
            <person name="Gilbert D."/>
            <person name="Gnerre S."/>
            <person name="Godfrey J."/>
            <person name="Good R."/>
            <person name="Gotea V."/>
            <person name="Gravely B."/>
            <person name="Greenberg A.J."/>
            <person name="Griffiths-Jones S."/>
            <person name="Gross S."/>
            <person name="Guigo R."/>
            <person name="Gustafson E.A."/>
            <person name="Haerty W."/>
            <person name="Hahn M.W."/>
            <person name="Halligan D.L."/>
            <person name="Halpern A.L."/>
            <person name="Halter G.M."/>
            <person name="Han M.V."/>
            <person name="Heger A."/>
            <person name="Hillier L."/>
            <person name="Hinrichs A.S."/>
            <person name="Holmes I."/>
            <person name="Hoskins R.A."/>
            <person name="Hubisz M.J."/>
            <person name="Hultmark D."/>
            <person name="Huntley M.A."/>
            <person name="Jaffe D.B."/>
            <person name="Jagadeeshan S."/>
            <person name="Jeck W.R."/>
            <person name="Johnson J."/>
            <person name="Jones C.D."/>
            <person name="Jordan W.C."/>
            <person name="Karpen G.H."/>
            <person name="Kataoka E."/>
            <person name="Keightley P.D."/>
            <person name="Kheradpour P."/>
            <person name="Kirkness E.F."/>
            <person name="Koerich L.B."/>
            <person name="Kristiansen K."/>
            <person name="Kudrna D."/>
            <person name="Kulathinal R.J."/>
            <person name="Kumar S."/>
            <person name="Kwok R."/>
            <person name="Lander E."/>
            <person name="Langley C.H."/>
            <person name="Lapoint R."/>
            <person name="Lazzaro B.P."/>
            <person name="Lee S.J."/>
            <person name="Levesque L."/>
            <person name="Li R."/>
            <person name="Lin C.F."/>
            <person name="Lin M.F."/>
            <person name="Lindblad-Toh K."/>
            <person name="Llopart A."/>
            <person name="Long M."/>
            <person name="Low L."/>
            <person name="Lozovsky E."/>
            <person name="Lu J."/>
            <person name="Luo M."/>
            <person name="Machado C.A."/>
            <person name="Makalowski W."/>
            <person name="Marzo M."/>
            <person name="Matsuda M."/>
            <person name="Matzkin L."/>
            <person name="McAllister B."/>
            <person name="McBride C.S."/>
            <person name="McKernan B."/>
            <person name="McKernan K."/>
            <person name="Mendez-Lago M."/>
            <person name="Minx P."/>
            <person name="Mollenhauer M.U."/>
            <person name="Montooth K."/>
            <person name="Mount S.M."/>
            <person name="Mu X."/>
            <person name="Myers E."/>
            <person name="Negre B."/>
            <person name="Newfeld S."/>
            <person name="Nielsen R."/>
            <person name="Noor M.A."/>
            <person name="O'Grady P."/>
            <person name="Pachter L."/>
            <person name="Papaceit M."/>
            <person name="Parisi M.J."/>
            <person name="Parisi M."/>
            <person name="Parts L."/>
            <person name="Pedersen J.S."/>
            <person name="Pesole G."/>
            <person name="Phillippy A.M."/>
            <person name="Ponting C.P."/>
            <person name="Pop M."/>
            <person name="Porcelli D."/>
            <person name="Powell J.R."/>
            <person name="Prohaska S."/>
            <person name="Pruitt K."/>
            <person name="Puig M."/>
            <person name="Quesneville H."/>
            <person name="Ram K.R."/>
            <person name="Rand D."/>
            <person name="Rasmussen M.D."/>
            <person name="Reed L.K."/>
            <person name="Reenan R."/>
            <person name="Reily A."/>
            <person name="Remington K.A."/>
            <person name="Rieger T.T."/>
            <person name="Ritchie M.G."/>
            <person name="Robin C."/>
            <person name="Rogers Y.H."/>
            <person name="Rohde C."/>
            <person name="Rozas J."/>
            <person name="Rubenfield M.J."/>
            <person name="Ruiz A."/>
            <person name="Russo S."/>
            <person name="Salzberg S.L."/>
            <person name="Sanchez-Gracia A."/>
            <person name="Saranga D.J."/>
            <person name="Sato H."/>
            <person name="Schaeffer S.W."/>
            <person name="Schatz M.C."/>
            <person name="Schlenke T."/>
            <person name="Schwartz R."/>
            <person name="Segarra C."/>
            <person name="Singh R.S."/>
            <person name="Sirot L."/>
            <person name="Sirota M."/>
            <person name="Sisneros N.B."/>
            <person name="Smith C.D."/>
            <person name="Smith T.F."/>
            <person name="Spieth J."/>
            <person name="Stage D.E."/>
            <person name="Stark A."/>
            <person name="Stephan W."/>
            <person name="Strausberg R.L."/>
            <person name="Strempel S."/>
            <person name="Sturgill D."/>
            <person name="Sutton G."/>
            <person name="Sutton G.G."/>
            <person name="Tao W."/>
            <person name="Teichmann S."/>
            <person name="Tobari Y.N."/>
            <person name="Tomimura Y."/>
            <person name="Tsolas J.M."/>
            <person name="Valente V.L."/>
            <person name="Venter E."/>
            <person name="Venter J.C."/>
            <person name="Vicario S."/>
            <person name="Vieira F.G."/>
            <person name="Vilella A.J."/>
            <person name="Villasante A."/>
            <person name="Walenz B."/>
            <person name="Wang J."/>
            <person name="Wasserman M."/>
            <person name="Watts T."/>
            <person name="Wilson D."/>
            <person name="Wilson R.K."/>
            <person name="Wing R.A."/>
            <person name="Wolfner M.F."/>
            <person name="Wong A."/>
            <person name="Wong G.K."/>
            <person name="Wu C.I."/>
            <person name="Wu G."/>
            <person name="Yamamoto D."/>
            <person name="Yang H.P."/>
            <person name="Yang S.P."/>
            <person name="Yorke J.A."/>
            <person name="Yoshida K."/>
            <person name="Zdobnov E."/>
            <person name="Zhang P."/>
            <person name="Zhang Y."/>
            <person name="Zimin A.V."/>
            <person name="Baldwin J."/>
            <person name="Abdouelleil A."/>
            <person name="Abdulkadir J."/>
            <person name="Abebe A."/>
            <person name="Abera B."/>
            <person name="Abreu J."/>
            <person name="Acer S.C."/>
            <person name="Aftuck L."/>
            <person name="Alexander A."/>
            <person name="An P."/>
            <person name="Anderson E."/>
            <person name="Anderson S."/>
            <person name="Arachi H."/>
            <person name="Azer M."/>
            <person name="Bachantsang P."/>
            <person name="Barry A."/>
            <person name="Bayul T."/>
            <person name="Berlin A."/>
            <person name="Bessette D."/>
            <person name="Bloom T."/>
            <person name="Blye J."/>
            <person name="Boguslavskiy L."/>
            <person name="Bonnet C."/>
            <person name="Boukhgalter B."/>
            <person name="Bourzgui I."/>
            <person name="Brown A."/>
            <person name="Cahill P."/>
            <person name="Channer S."/>
            <person name="Cheshatsang Y."/>
            <person name="Chuda L."/>
            <person name="Citroen M."/>
            <person name="Collymore A."/>
            <person name="Cooke P."/>
            <person name="Costello M."/>
            <person name="D'Aco K."/>
            <person name="Daza R."/>
            <person name="De Haan G."/>
            <person name="DeGray S."/>
            <person name="DeMaso C."/>
            <person name="Dhargay N."/>
            <person name="Dooley K."/>
            <person name="Dooley E."/>
            <person name="Doricent M."/>
            <person name="Dorje P."/>
            <person name="Dorjee K."/>
            <person name="Dupes A."/>
            <person name="Elong R."/>
            <person name="Falk J."/>
            <person name="Farina A."/>
            <person name="Faro S."/>
            <person name="Ferguson D."/>
            <person name="Fisher S."/>
            <person name="Foley C.D."/>
            <person name="Franke A."/>
            <person name="Friedrich D."/>
            <person name="Gadbois L."/>
            <person name="Gearin G."/>
            <person name="Gearin C.R."/>
            <person name="Giannoukos G."/>
            <person name="Goode T."/>
            <person name="Graham J."/>
            <person name="Grandbois E."/>
            <person name="Grewal S."/>
            <person name="Gyaltsen K."/>
            <person name="Hafez N."/>
            <person name="Hagos B."/>
            <person name="Hall J."/>
            <person name="Henson C."/>
            <person name="Hollinger A."/>
            <person name="Honan T."/>
            <person name="Huard M.D."/>
            <person name="Hughes L."/>
            <person name="Hurhula B."/>
            <person name="Husby M.E."/>
            <person name="Kamat A."/>
            <person name="Kanga B."/>
            <person name="Kashin S."/>
            <person name="Khazanovich D."/>
            <person name="Kisner P."/>
            <person name="Lance K."/>
            <person name="Lara M."/>
            <person name="Lee W."/>
            <person name="Lennon N."/>
            <person name="Letendre F."/>
            <person name="LeVine R."/>
            <person name="Lipovsky A."/>
            <person name="Liu X."/>
            <person name="Liu J."/>
            <person name="Liu S."/>
            <person name="Lokyitsang T."/>
            <person name="Lokyitsang Y."/>
            <person name="Lubonja R."/>
            <person name="Lui A."/>
            <person name="MacDonald P."/>
            <person name="Magnisalis V."/>
            <person name="Maru K."/>
            <person name="Matthews C."/>
            <person name="McCusker W."/>
            <person name="McDonough S."/>
            <person name="Mehta T."/>
            <person name="Meldrim J."/>
            <person name="Meneus L."/>
            <person name="Mihai O."/>
            <person name="Mihalev A."/>
            <person name="Mihova T."/>
            <person name="Mittelman R."/>
            <person name="Mlenga V."/>
            <person name="Montmayeur A."/>
            <person name="Mulrain L."/>
            <person name="Navidi A."/>
            <person name="Naylor J."/>
            <person name="Negash T."/>
            <person name="Nguyen T."/>
            <person name="Nguyen N."/>
            <person name="Nicol R."/>
            <person name="Norbu C."/>
            <person name="Norbu N."/>
            <person name="Novod N."/>
            <person name="O'Neill B."/>
            <person name="Osman S."/>
            <person name="Markiewicz E."/>
            <person name="Oyono O.L."/>
            <person name="Patti C."/>
            <person name="Phunkhang P."/>
            <person name="Pierre F."/>
            <person name="Priest M."/>
            <person name="Raghuraman S."/>
            <person name="Rege F."/>
            <person name="Reyes R."/>
            <person name="Rise C."/>
            <person name="Rogov P."/>
            <person name="Ross K."/>
            <person name="Ryan E."/>
            <person name="Settipalli S."/>
            <person name="Shea T."/>
            <person name="Sherpa N."/>
            <person name="Shi L."/>
            <person name="Shih D."/>
            <person name="Sparrow T."/>
            <person name="Spaulding J."/>
            <person name="Stalker J."/>
            <person name="Stange-Thomann N."/>
            <person name="Stavropoulos S."/>
            <person name="Stone C."/>
            <person name="Strader C."/>
            <person name="Tesfaye S."/>
            <person name="Thomson T."/>
            <person name="Thoulutsang Y."/>
            <person name="Thoulutsang D."/>
            <person name="Topham K."/>
            <person name="Topping I."/>
            <person name="Tsamla T."/>
            <person name="Vassiliev H."/>
            <person name="Vo A."/>
            <person name="Wangchuk T."/>
            <person name="Wangdi T."/>
            <person name="Weiand M."/>
            <person name="Wilkinson J."/>
            <person name="Wilson A."/>
            <person name="Yadav S."/>
            <person name="Young G."/>
            <person name="Yu Q."/>
            <person name="Zembek L."/>
            <person name="Zhong D."/>
            <person name="Zimmer A."/>
            <person name="Zwirko Z."/>
            <person name="Jaffe D.B."/>
            <person name="Alvarez P."/>
            <person name="Brockman W."/>
            <person name="Butler J."/>
            <person name="Chin C."/>
            <person name="Gnerre S."/>
            <person name="Grabherr M."/>
            <person name="Kleber M."/>
            <person name="Mauceli E."/>
            <person name="MacCallum I."/>
        </authorList>
    </citation>
    <scope>NUCLEOTIDE SEQUENCE [LARGE SCALE GENOMIC DNA]</scope>
    <source>
        <strain evidence="3">Rob3c / Tucson 14021-0248.25</strain>
    </source>
</reference>
<sequence length="55" mass="6183">MKKKRAHTHLLTHTHKCRPRAANSGKSKNQAARPQQLQRSRDAERRRGGVLGSAV</sequence>
<dbReference type="OMA" id="THKCRPR"/>
<organism evidence="3">
    <name type="scientific">Drosophila sechellia</name>
    <name type="common">Fruit fly</name>
    <dbReference type="NCBI Taxonomy" id="7238"/>
    <lineage>
        <taxon>Eukaryota</taxon>
        <taxon>Metazoa</taxon>
        <taxon>Ecdysozoa</taxon>
        <taxon>Arthropoda</taxon>
        <taxon>Hexapoda</taxon>
        <taxon>Insecta</taxon>
        <taxon>Pterygota</taxon>
        <taxon>Neoptera</taxon>
        <taxon>Endopterygota</taxon>
        <taxon>Diptera</taxon>
        <taxon>Brachycera</taxon>
        <taxon>Muscomorpha</taxon>
        <taxon>Ephydroidea</taxon>
        <taxon>Drosophilidae</taxon>
        <taxon>Drosophila</taxon>
        <taxon>Sophophora</taxon>
    </lineage>
</organism>
<feature type="compositionally biased region" description="Polar residues" evidence="1">
    <location>
        <begin position="24"/>
        <end position="38"/>
    </location>
</feature>
<name>B4I1R5_DROSE</name>
<dbReference type="EMBL" id="CH480820">
    <property type="protein sequence ID" value="EDW54472.1"/>
    <property type="molecule type" value="Genomic_DNA"/>
</dbReference>
<dbReference type="PhylomeDB" id="B4I1R5"/>